<sequence>MIASSALTKSEAHGHCRPAHSRDCFVRNGNLFTIHINVFNDTGALDNLLYRSITGSIHIAMLMCFSMKTGRKHDREGTK</sequence>
<name>A0A8B0STX5_KLEPN</name>
<feature type="region of interest" description="Disordered" evidence="1">
    <location>
        <begin position="1"/>
        <end position="20"/>
    </location>
</feature>
<dbReference type="AlphaFoldDB" id="A0A8B0STX5"/>
<geneLocation type="plasmid" evidence="2">
    <name>p17-15-vir-like</name>
</geneLocation>
<evidence type="ECO:0000313" key="2">
    <source>
        <dbReference type="EMBL" id="QTX14314.1"/>
    </source>
</evidence>
<protein>
    <submittedName>
        <fullName evidence="2">Uncharacterized protein</fullName>
    </submittedName>
</protein>
<accession>A0A8B0STX5</accession>
<proteinExistence type="predicted"/>
<reference evidence="2" key="1">
    <citation type="submission" date="2020-01" db="EMBL/GenBank/DDBJ databases">
        <authorList>
            <person name="Qin S."/>
        </authorList>
    </citation>
    <scope>NUCLEOTIDE SEQUENCE</scope>
    <source>
        <strain evidence="2">CVir17-16-YZ6g</strain>
        <plasmid evidence="2">p17-15-vir-like</plasmid>
    </source>
</reference>
<organism evidence="2">
    <name type="scientific">Klebsiella pneumoniae</name>
    <dbReference type="NCBI Taxonomy" id="573"/>
    <lineage>
        <taxon>Bacteria</taxon>
        <taxon>Pseudomonadati</taxon>
        <taxon>Pseudomonadota</taxon>
        <taxon>Gammaproteobacteria</taxon>
        <taxon>Enterobacterales</taxon>
        <taxon>Enterobacteriaceae</taxon>
        <taxon>Klebsiella/Raoultella group</taxon>
        <taxon>Klebsiella</taxon>
        <taxon>Klebsiella pneumoniae complex</taxon>
    </lineage>
</organism>
<dbReference type="EMBL" id="MN956836">
    <property type="protein sequence ID" value="QTX14314.1"/>
    <property type="molecule type" value="Genomic_DNA"/>
</dbReference>
<feature type="compositionally biased region" description="Basic and acidic residues" evidence="1">
    <location>
        <begin position="10"/>
        <end position="20"/>
    </location>
</feature>
<keyword evidence="2" id="KW-0614">Plasmid</keyword>
<evidence type="ECO:0000256" key="1">
    <source>
        <dbReference type="SAM" id="MobiDB-lite"/>
    </source>
</evidence>